<feature type="binding site" evidence="8">
    <location>
        <position position="596"/>
    </location>
    <ligand>
        <name>ATP</name>
        <dbReference type="ChEBI" id="CHEBI:30616"/>
    </ligand>
</feature>
<dbReference type="Gene3D" id="3.40.50.620">
    <property type="entry name" value="HUPs"/>
    <property type="match status" value="2"/>
</dbReference>
<dbReference type="SUPFAM" id="SSF52374">
    <property type="entry name" value="Nucleotidylyl transferase"/>
    <property type="match status" value="1"/>
</dbReference>
<feature type="domain" description="Aminoacyl-tRNA synthetase class Ia" evidence="9">
    <location>
        <begin position="13"/>
        <end position="209"/>
    </location>
</feature>
<evidence type="ECO:0000256" key="2">
    <source>
        <dbReference type="ARBA" id="ARBA00022598"/>
    </source>
</evidence>
<dbReference type="NCBIfam" id="TIGR00396">
    <property type="entry name" value="leuS_bact"/>
    <property type="match status" value="1"/>
</dbReference>
<feature type="short sequence motif" description="'KMSKS' region" evidence="8">
    <location>
        <begin position="593"/>
        <end position="597"/>
    </location>
</feature>
<name>A0A1F7GZH3_9BACT</name>
<dbReference type="SUPFAM" id="SSF47323">
    <property type="entry name" value="Anticodon-binding domain of a subclass of class I aminoacyl-tRNA synthetases"/>
    <property type="match status" value="1"/>
</dbReference>
<keyword evidence="3 8" id="KW-0547">Nucleotide-binding</keyword>
<evidence type="ECO:0000256" key="6">
    <source>
        <dbReference type="ARBA" id="ARBA00023146"/>
    </source>
</evidence>
<dbReference type="FunFam" id="1.10.730.10:FF:000002">
    <property type="entry name" value="Leucine--tRNA ligase"/>
    <property type="match status" value="1"/>
</dbReference>
<evidence type="ECO:0000259" key="10">
    <source>
        <dbReference type="Pfam" id="PF08264"/>
    </source>
</evidence>
<dbReference type="EMBL" id="MFZO01000035">
    <property type="protein sequence ID" value="OGK24361.1"/>
    <property type="molecule type" value="Genomic_DNA"/>
</dbReference>
<feature type="domain" description="Methionyl/Valyl/Leucyl/Isoleucyl-tRNA synthetase anticodon-binding" evidence="10">
    <location>
        <begin position="664"/>
        <end position="782"/>
    </location>
</feature>
<evidence type="ECO:0000256" key="4">
    <source>
        <dbReference type="ARBA" id="ARBA00022840"/>
    </source>
</evidence>
<dbReference type="InterPro" id="IPR014729">
    <property type="entry name" value="Rossmann-like_a/b/a_fold"/>
</dbReference>
<protein>
    <recommendedName>
        <fullName evidence="8">Leucine--tRNA ligase</fullName>
        <ecNumber evidence="8">6.1.1.4</ecNumber>
    </recommendedName>
    <alternativeName>
        <fullName evidence="8">Leucyl-tRNA synthetase</fullName>
        <shortName evidence="8">LeuRS</shortName>
    </alternativeName>
</protein>
<keyword evidence="6 8" id="KW-0030">Aminoacyl-tRNA synthetase</keyword>
<dbReference type="GO" id="GO:0005524">
    <property type="term" value="F:ATP binding"/>
    <property type="evidence" value="ECO:0007669"/>
    <property type="project" value="UniProtKB-UniRule"/>
</dbReference>
<dbReference type="EC" id="6.1.1.4" evidence="8"/>
<dbReference type="InterPro" id="IPR025709">
    <property type="entry name" value="Leu_tRNA-synth_edit"/>
</dbReference>
<evidence type="ECO:0000256" key="8">
    <source>
        <dbReference type="HAMAP-Rule" id="MF_00049"/>
    </source>
</evidence>
<dbReference type="SUPFAM" id="SSF50677">
    <property type="entry name" value="ValRS/IleRS/LeuRS editing domain"/>
    <property type="match status" value="1"/>
</dbReference>
<dbReference type="GO" id="GO:0004823">
    <property type="term" value="F:leucine-tRNA ligase activity"/>
    <property type="evidence" value="ECO:0007669"/>
    <property type="project" value="UniProtKB-UniRule"/>
</dbReference>
<comment type="subcellular location">
    <subcellularLocation>
        <location evidence="8">Cytoplasm</location>
    </subcellularLocation>
</comment>
<reference evidence="12 13" key="1">
    <citation type="journal article" date="2016" name="Nat. Commun.">
        <title>Thousands of microbial genomes shed light on interconnected biogeochemical processes in an aquifer system.</title>
        <authorList>
            <person name="Anantharaman K."/>
            <person name="Brown C.T."/>
            <person name="Hug L.A."/>
            <person name="Sharon I."/>
            <person name="Castelle C.J."/>
            <person name="Probst A.J."/>
            <person name="Thomas B.C."/>
            <person name="Singh A."/>
            <person name="Wilkins M.J."/>
            <person name="Karaoz U."/>
            <person name="Brodie E.L."/>
            <person name="Williams K.H."/>
            <person name="Hubbard S.S."/>
            <person name="Banfield J.F."/>
        </authorList>
    </citation>
    <scope>NUCLEOTIDE SEQUENCE [LARGE SCALE GENOMIC DNA]</scope>
</reference>
<dbReference type="Proteomes" id="UP000177913">
    <property type="component" value="Unassembled WGS sequence"/>
</dbReference>
<dbReference type="Pfam" id="PF08264">
    <property type="entry name" value="Anticodon_1"/>
    <property type="match status" value="1"/>
</dbReference>
<feature type="short sequence motif" description="'HIGH' region" evidence="8">
    <location>
        <begin position="43"/>
        <end position="53"/>
    </location>
</feature>
<organism evidence="12 13">
    <name type="scientific">Candidatus Roizmanbacteria bacterium RIFCSPHIGHO2_02_FULL_38_11</name>
    <dbReference type="NCBI Taxonomy" id="1802039"/>
    <lineage>
        <taxon>Bacteria</taxon>
        <taxon>Candidatus Roizmaniibacteriota</taxon>
    </lineage>
</organism>
<proteinExistence type="inferred from homology"/>
<comment type="similarity">
    <text evidence="1 8">Belongs to the class-I aminoacyl-tRNA synthetase family.</text>
</comment>
<dbReference type="InterPro" id="IPR009008">
    <property type="entry name" value="Val/Leu/Ile-tRNA-synth_edit"/>
</dbReference>
<comment type="catalytic activity">
    <reaction evidence="7 8">
        <text>tRNA(Leu) + L-leucine + ATP = L-leucyl-tRNA(Leu) + AMP + diphosphate</text>
        <dbReference type="Rhea" id="RHEA:11688"/>
        <dbReference type="Rhea" id="RHEA-COMP:9613"/>
        <dbReference type="Rhea" id="RHEA-COMP:9622"/>
        <dbReference type="ChEBI" id="CHEBI:30616"/>
        <dbReference type="ChEBI" id="CHEBI:33019"/>
        <dbReference type="ChEBI" id="CHEBI:57427"/>
        <dbReference type="ChEBI" id="CHEBI:78442"/>
        <dbReference type="ChEBI" id="CHEBI:78494"/>
        <dbReference type="ChEBI" id="CHEBI:456215"/>
        <dbReference type="EC" id="6.1.1.4"/>
    </reaction>
</comment>
<keyword evidence="5 8" id="KW-0648">Protein biosynthesis</keyword>
<dbReference type="GO" id="GO:0006429">
    <property type="term" value="P:leucyl-tRNA aminoacylation"/>
    <property type="evidence" value="ECO:0007669"/>
    <property type="project" value="UniProtKB-UniRule"/>
</dbReference>
<dbReference type="InterPro" id="IPR002302">
    <property type="entry name" value="Leu-tRNA-ligase"/>
</dbReference>
<dbReference type="Gene3D" id="3.10.20.590">
    <property type="match status" value="1"/>
</dbReference>
<dbReference type="InterPro" id="IPR009080">
    <property type="entry name" value="tRNAsynth_Ia_anticodon-bd"/>
</dbReference>
<evidence type="ECO:0000256" key="3">
    <source>
        <dbReference type="ARBA" id="ARBA00022741"/>
    </source>
</evidence>
<sequence>MSKYQPQEFEKKWREEWKKEKIYDFRFKTLDPKKKFYNLVELPYTSGDLHIGHWFTFTTPDVLSRFKRMNGYDVFFPIGYDAFGLPAENAAIKRAIHPKDWTMKNIENMTKQFHTIGTMLNNWDDAVITCLPEYYRWNQWIFLKMYERGLAYRGKALSNWCPSCQTVLANENIENGKCWRCGNPVVQKEVEQWFLKITKYADRLLWDKNSNGVDWPMSVRVGQNNWIGKKGGINMDYPVKNSNEVITCFTTAPVNFGMTFIVLAPEHQLVKKIIKGEIKVESKTRKTVEDYFKKAQKKSEMDRLMEGKIKTGVFTGLYAINRIARWDVPIWVSDFVIGHVGTGAVQGCPGHDYKDFEFAKKFDLPIIRVVVGQDADTSEINKPEQIIIKGMPGKMVNSKFLNGLDFEEGLQKTMDYAEKKGWGKRINSYHLRDWSISRQRYWGSPVPMIYCPKDGVVPAPEKDLPIELPYEVDFTPKGKPPLATNEKWLNVKCPKCGGGAKRDSETLDTFFDSAWYWYRYVSPHYDGGPFDKIEVKKLTPVDVYFGGAEHTLGHTLYARFFTKFFHDLGLVDDEEFALKRVQHGVVLGPDGNRMSKSKGNVINPDDKVKEYGTDTVRMYLCFMMPYEATSAWSDKTIAGVHRFLNRVWKIFQLYKDSAAFIENKQLISKLQKTILKVSQDIEKIKMNTAIAAMMEFLNAWESSITPDRWNVLSEEAAKDFLKILAPFAPYMTEEIWRNVFGENTSIHLSKWPKIIETVTDETVTIPIQVNGKLRGTLIVNSRLLFDEGKIIELAVKNERVKKYLSGKKFKAIYVKGKILNFVLL</sequence>
<dbReference type="GO" id="GO:0005829">
    <property type="term" value="C:cytosol"/>
    <property type="evidence" value="ECO:0007669"/>
    <property type="project" value="TreeGrafter"/>
</dbReference>
<dbReference type="GO" id="GO:0002161">
    <property type="term" value="F:aminoacyl-tRNA deacylase activity"/>
    <property type="evidence" value="ECO:0007669"/>
    <property type="project" value="InterPro"/>
</dbReference>
<feature type="domain" description="Aminoacyl-tRNA synthetase class Ia" evidence="9">
    <location>
        <begin position="431"/>
        <end position="627"/>
    </location>
</feature>
<evidence type="ECO:0000313" key="13">
    <source>
        <dbReference type="Proteomes" id="UP000177913"/>
    </source>
</evidence>
<dbReference type="Pfam" id="PF00133">
    <property type="entry name" value="tRNA-synt_1"/>
    <property type="match status" value="2"/>
</dbReference>
<dbReference type="PANTHER" id="PTHR43740:SF2">
    <property type="entry name" value="LEUCINE--TRNA LIGASE, MITOCHONDRIAL"/>
    <property type="match status" value="1"/>
</dbReference>
<accession>A0A1F7GZH3</accession>
<keyword evidence="2 8" id="KW-0436">Ligase</keyword>
<dbReference type="PRINTS" id="PR00985">
    <property type="entry name" value="TRNASYNTHLEU"/>
</dbReference>
<dbReference type="HAMAP" id="MF_00049_B">
    <property type="entry name" value="Leu_tRNA_synth_B"/>
    <property type="match status" value="1"/>
</dbReference>
<dbReference type="AlphaFoldDB" id="A0A1F7GZH3"/>
<dbReference type="PANTHER" id="PTHR43740">
    <property type="entry name" value="LEUCYL-TRNA SYNTHETASE"/>
    <property type="match status" value="1"/>
</dbReference>
<keyword evidence="8" id="KW-0963">Cytoplasm</keyword>
<evidence type="ECO:0000313" key="12">
    <source>
        <dbReference type="EMBL" id="OGK24361.1"/>
    </source>
</evidence>
<evidence type="ECO:0000256" key="5">
    <source>
        <dbReference type="ARBA" id="ARBA00022917"/>
    </source>
</evidence>
<dbReference type="CDD" id="cd07958">
    <property type="entry name" value="Anticodon_Ia_Leu_BEm"/>
    <property type="match status" value="1"/>
</dbReference>
<dbReference type="InterPro" id="IPR013155">
    <property type="entry name" value="M/V/L/I-tRNA-synth_anticd-bd"/>
</dbReference>
<keyword evidence="4 8" id="KW-0067">ATP-binding</keyword>
<dbReference type="InterPro" id="IPR002300">
    <property type="entry name" value="aa-tRNA-synth_Ia"/>
</dbReference>
<evidence type="ECO:0000256" key="7">
    <source>
        <dbReference type="ARBA" id="ARBA00047469"/>
    </source>
</evidence>
<dbReference type="Pfam" id="PF13603">
    <property type="entry name" value="tRNA-synt_1_2"/>
    <property type="match status" value="1"/>
</dbReference>
<evidence type="ECO:0000259" key="9">
    <source>
        <dbReference type="Pfam" id="PF00133"/>
    </source>
</evidence>
<evidence type="ECO:0000256" key="1">
    <source>
        <dbReference type="ARBA" id="ARBA00005594"/>
    </source>
</evidence>
<feature type="domain" description="Leucyl-tRNA synthetase editing" evidence="11">
    <location>
        <begin position="225"/>
        <end position="417"/>
    </location>
</feature>
<comment type="caution">
    <text evidence="12">The sequence shown here is derived from an EMBL/GenBank/DDBJ whole genome shotgun (WGS) entry which is preliminary data.</text>
</comment>
<dbReference type="Gene3D" id="1.10.730.10">
    <property type="entry name" value="Isoleucyl-tRNA Synthetase, Domain 1"/>
    <property type="match status" value="2"/>
</dbReference>
<gene>
    <name evidence="8" type="primary">leuS</name>
    <name evidence="12" type="ORF">A3C25_00705</name>
</gene>
<evidence type="ECO:0000259" key="11">
    <source>
        <dbReference type="Pfam" id="PF13603"/>
    </source>
</evidence>